<reference evidence="2 3" key="1">
    <citation type="journal article" date="2023" name="BMC Biol.">
        <title>The compact genome of the sponge Oopsacas minuta (Hexactinellida) is lacking key metazoan core genes.</title>
        <authorList>
            <person name="Santini S."/>
            <person name="Schenkelaars Q."/>
            <person name="Jourda C."/>
            <person name="Duchesne M."/>
            <person name="Belahbib H."/>
            <person name="Rocher C."/>
            <person name="Selva M."/>
            <person name="Riesgo A."/>
            <person name="Vervoort M."/>
            <person name="Leys S.P."/>
            <person name="Kodjabachian L."/>
            <person name="Le Bivic A."/>
            <person name="Borchiellini C."/>
            <person name="Claverie J.M."/>
            <person name="Renard E."/>
        </authorList>
    </citation>
    <scope>NUCLEOTIDE SEQUENCE [LARGE SCALE GENOMIC DNA]</scope>
    <source>
        <strain evidence="2">SPO-2</strain>
    </source>
</reference>
<proteinExistence type="predicted"/>
<evidence type="ECO:0000313" key="3">
    <source>
        <dbReference type="Proteomes" id="UP001165289"/>
    </source>
</evidence>
<dbReference type="InterPro" id="IPR036249">
    <property type="entry name" value="Thioredoxin-like_sf"/>
</dbReference>
<gene>
    <name evidence="2" type="ORF">LOD99_3224</name>
</gene>
<sequence>MPQLIESPQEAQDTITGNIGLSVFEFFSNWCEACNKFGDDISEFEKEFSQIKFYMMNVENSAMKALMKEYRICAIPSFIFIEDGEYKGIVQGADVEKLRGALKEWVFGPEENISGSCSSDIGLKKLFTDLETSEENIEQTEKEIPTKGQA</sequence>
<dbReference type="PROSITE" id="PS51352">
    <property type="entry name" value="THIOREDOXIN_2"/>
    <property type="match status" value="1"/>
</dbReference>
<dbReference type="PANTHER" id="PTHR10438">
    <property type="entry name" value="THIOREDOXIN"/>
    <property type="match status" value="1"/>
</dbReference>
<dbReference type="Pfam" id="PF00085">
    <property type="entry name" value="Thioredoxin"/>
    <property type="match status" value="1"/>
</dbReference>
<dbReference type="PANTHER" id="PTHR10438:SF468">
    <property type="entry name" value="THIOREDOXIN-1-RELATED"/>
    <property type="match status" value="1"/>
</dbReference>
<dbReference type="Gene3D" id="3.40.30.10">
    <property type="entry name" value="Glutaredoxin"/>
    <property type="match status" value="1"/>
</dbReference>
<evidence type="ECO:0000259" key="1">
    <source>
        <dbReference type="PROSITE" id="PS51352"/>
    </source>
</evidence>
<accession>A0AAV7JZ03</accession>
<dbReference type="InterPro" id="IPR050620">
    <property type="entry name" value="Thioredoxin_H-type-like"/>
</dbReference>
<dbReference type="AlphaFoldDB" id="A0AAV7JZ03"/>
<keyword evidence="3" id="KW-1185">Reference proteome</keyword>
<dbReference type="SUPFAM" id="SSF52833">
    <property type="entry name" value="Thioredoxin-like"/>
    <property type="match status" value="1"/>
</dbReference>
<organism evidence="2 3">
    <name type="scientific">Oopsacas minuta</name>
    <dbReference type="NCBI Taxonomy" id="111878"/>
    <lineage>
        <taxon>Eukaryota</taxon>
        <taxon>Metazoa</taxon>
        <taxon>Porifera</taxon>
        <taxon>Hexactinellida</taxon>
        <taxon>Hexasterophora</taxon>
        <taxon>Lyssacinosida</taxon>
        <taxon>Leucopsacidae</taxon>
        <taxon>Oopsacas</taxon>
    </lineage>
</organism>
<feature type="domain" description="Thioredoxin" evidence="1">
    <location>
        <begin position="1"/>
        <end position="107"/>
    </location>
</feature>
<dbReference type="EMBL" id="JAKMXF010000255">
    <property type="protein sequence ID" value="KAI6653720.1"/>
    <property type="molecule type" value="Genomic_DNA"/>
</dbReference>
<dbReference type="CDD" id="cd02947">
    <property type="entry name" value="TRX_family"/>
    <property type="match status" value="1"/>
</dbReference>
<comment type="caution">
    <text evidence="2">The sequence shown here is derived from an EMBL/GenBank/DDBJ whole genome shotgun (WGS) entry which is preliminary data.</text>
</comment>
<dbReference type="Proteomes" id="UP001165289">
    <property type="component" value="Unassembled WGS sequence"/>
</dbReference>
<protein>
    <submittedName>
        <fullName evidence="2">TRX2-thioredoxin II-like</fullName>
    </submittedName>
</protein>
<dbReference type="InterPro" id="IPR013766">
    <property type="entry name" value="Thioredoxin_domain"/>
</dbReference>
<name>A0AAV7JZ03_9METZ</name>
<evidence type="ECO:0000313" key="2">
    <source>
        <dbReference type="EMBL" id="KAI6653720.1"/>
    </source>
</evidence>